<dbReference type="PANTHER" id="PTHR45527:SF1">
    <property type="entry name" value="FATTY ACID SYNTHASE"/>
    <property type="match status" value="1"/>
</dbReference>
<dbReference type="Gene3D" id="3.30.559.30">
    <property type="entry name" value="Nonribosomal peptide synthetase, condensation domain"/>
    <property type="match status" value="1"/>
</dbReference>
<reference evidence="3" key="1">
    <citation type="journal article" date="2019" name="Int. J. Syst. Evol. Microbiol.">
        <title>The Global Catalogue of Microorganisms (GCM) 10K type strain sequencing project: providing services to taxonomists for standard genome sequencing and annotation.</title>
        <authorList>
            <consortium name="The Broad Institute Genomics Platform"/>
            <consortium name="The Broad Institute Genome Sequencing Center for Infectious Disease"/>
            <person name="Wu L."/>
            <person name="Ma J."/>
        </authorList>
    </citation>
    <scope>NUCLEOTIDE SEQUENCE [LARGE SCALE GENOMIC DNA]</scope>
    <source>
        <strain evidence="3">JCM 13006</strain>
    </source>
</reference>
<sequence length="549" mass="59387">MTTERVTIAYRVPGEPAEAPLTLGQDNMIRCLRRDLPSHMNKHAVWPVPPGADRAACLDALRTLAERHAALRTVFPGPAGDQPTHQRALSDGEFGVDVTELDPAEDPDARADEVTRHDREFAFALAEDFPLRCTLLTRDGVPLRLAVVICHAQLDGTATGLLFQDWFRLASGEELPPATGRTPIEVAELERSASGRRRATAALRHWERILREEPATVFADDRIGPNDAQLPTLVLRSVKAADALERTARRTGAGPSAVLLACYAALAAARADQSTVVVAALSANRHRPGLADHIGTLAQDALLALDTAAADLDELIGRTQASALGGYWHSTFDAEKVWRLIEDVAVDRGARFVRQVVVNDLSGTVPPGVTPERADPPVDPLLAWLPPDPIPTRLMLNIWRVTGCLELTLHTHRDVLDRAESERFAHALLDLLELAAERPVPLAELAALAGLPSAVRDKGSWHRIDNTWIDLDAVADVVRTALDPQDVDVEHADGRLTARITTRGRALTPAEAHAAVMAALPGHDRAMAPHHYVLTPYGEGPGRPGAPAE</sequence>
<evidence type="ECO:0000259" key="1">
    <source>
        <dbReference type="Pfam" id="PF00668"/>
    </source>
</evidence>
<protein>
    <recommendedName>
        <fullName evidence="1">Condensation domain-containing protein</fullName>
    </recommendedName>
</protein>
<dbReference type="InterPro" id="IPR023213">
    <property type="entry name" value="CAT-like_dom_sf"/>
</dbReference>
<evidence type="ECO:0000313" key="3">
    <source>
        <dbReference type="Proteomes" id="UP001501752"/>
    </source>
</evidence>
<dbReference type="RefSeq" id="WP_345700040.1">
    <property type="nucleotide sequence ID" value="NZ_BAABIS010000001.1"/>
</dbReference>
<name>A0ABP9EB09_9ACTN</name>
<accession>A0ABP9EB09</accession>
<gene>
    <name evidence="2" type="ORF">GCM10023235_60310</name>
</gene>
<dbReference type="InterPro" id="IPR001242">
    <property type="entry name" value="Condensation_dom"/>
</dbReference>
<dbReference type="Gene3D" id="3.30.559.10">
    <property type="entry name" value="Chloramphenicol acetyltransferase-like domain"/>
    <property type="match status" value="1"/>
</dbReference>
<dbReference type="Proteomes" id="UP001501752">
    <property type="component" value="Unassembled WGS sequence"/>
</dbReference>
<dbReference type="EMBL" id="BAABIS010000001">
    <property type="protein sequence ID" value="GAA4873122.1"/>
    <property type="molecule type" value="Genomic_DNA"/>
</dbReference>
<organism evidence="2 3">
    <name type="scientific">Kitasatospora terrestris</name>
    <dbReference type="NCBI Taxonomy" id="258051"/>
    <lineage>
        <taxon>Bacteria</taxon>
        <taxon>Bacillati</taxon>
        <taxon>Actinomycetota</taxon>
        <taxon>Actinomycetes</taxon>
        <taxon>Kitasatosporales</taxon>
        <taxon>Streptomycetaceae</taxon>
        <taxon>Kitasatospora</taxon>
    </lineage>
</organism>
<dbReference type="PANTHER" id="PTHR45527">
    <property type="entry name" value="NONRIBOSOMAL PEPTIDE SYNTHETASE"/>
    <property type="match status" value="1"/>
</dbReference>
<feature type="domain" description="Condensation" evidence="1">
    <location>
        <begin position="36"/>
        <end position="439"/>
    </location>
</feature>
<evidence type="ECO:0000313" key="2">
    <source>
        <dbReference type="EMBL" id="GAA4873122.1"/>
    </source>
</evidence>
<keyword evidence="3" id="KW-1185">Reference proteome</keyword>
<comment type="caution">
    <text evidence="2">The sequence shown here is derived from an EMBL/GenBank/DDBJ whole genome shotgun (WGS) entry which is preliminary data.</text>
</comment>
<dbReference type="Pfam" id="PF00668">
    <property type="entry name" value="Condensation"/>
    <property type="match status" value="1"/>
</dbReference>
<proteinExistence type="predicted"/>
<dbReference type="SUPFAM" id="SSF52777">
    <property type="entry name" value="CoA-dependent acyltransferases"/>
    <property type="match status" value="2"/>
</dbReference>